<feature type="chain" id="PRO_5004109603" evidence="2">
    <location>
        <begin position="19"/>
        <end position="114"/>
    </location>
</feature>
<name>N1QI69_SPHMS</name>
<evidence type="ECO:0000313" key="3">
    <source>
        <dbReference type="EMBL" id="EMF10863.1"/>
    </source>
</evidence>
<protein>
    <submittedName>
        <fullName evidence="3">Uncharacterized protein</fullName>
    </submittedName>
</protein>
<evidence type="ECO:0000313" key="4">
    <source>
        <dbReference type="Proteomes" id="UP000016931"/>
    </source>
</evidence>
<keyword evidence="4" id="KW-1185">Reference proteome</keyword>
<dbReference type="EMBL" id="KB456267">
    <property type="protein sequence ID" value="EMF10863.1"/>
    <property type="molecule type" value="Genomic_DNA"/>
</dbReference>
<sequence length="114" mass="13009">MKLFPSTSALILAASTFALPQLPDLPTDTTNMVGGLKWYEAVMKLRHYRAVRRHEATSEEEERGAEACKVESTNERTGLHQTFSCLKIRRFDEIPENLECEVATIHREKAWICS</sequence>
<evidence type="ECO:0000256" key="2">
    <source>
        <dbReference type="SAM" id="SignalP"/>
    </source>
</evidence>
<accession>N1QI69</accession>
<dbReference type="AlphaFoldDB" id="N1QI69"/>
<feature type="signal peptide" evidence="2">
    <location>
        <begin position="1"/>
        <end position="18"/>
    </location>
</feature>
<feature type="region of interest" description="Disordered" evidence="1">
    <location>
        <begin position="53"/>
        <end position="72"/>
    </location>
</feature>
<gene>
    <name evidence="3" type="ORF">SEPMUDRAFT_119381</name>
</gene>
<organism evidence="3 4">
    <name type="scientific">Sphaerulina musiva (strain SO2202)</name>
    <name type="common">Poplar stem canker fungus</name>
    <name type="synonym">Septoria musiva</name>
    <dbReference type="NCBI Taxonomy" id="692275"/>
    <lineage>
        <taxon>Eukaryota</taxon>
        <taxon>Fungi</taxon>
        <taxon>Dikarya</taxon>
        <taxon>Ascomycota</taxon>
        <taxon>Pezizomycotina</taxon>
        <taxon>Dothideomycetes</taxon>
        <taxon>Dothideomycetidae</taxon>
        <taxon>Mycosphaerellales</taxon>
        <taxon>Mycosphaerellaceae</taxon>
        <taxon>Sphaerulina</taxon>
    </lineage>
</organism>
<keyword evidence="2" id="KW-0732">Signal</keyword>
<dbReference type="HOGENOM" id="CLU_2122615_0_0_1"/>
<reference evidence="3 4" key="1">
    <citation type="journal article" date="2012" name="PLoS Pathog.">
        <title>Diverse lifestyles and strategies of plant pathogenesis encoded in the genomes of eighteen Dothideomycetes fungi.</title>
        <authorList>
            <person name="Ohm R.A."/>
            <person name="Feau N."/>
            <person name="Henrissat B."/>
            <person name="Schoch C.L."/>
            <person name="Horwitz B.A."/>
            <person name="Barry K.W."/>
            <person name="Condon B.J."/>
            <person name="Copeland A.C."/>
            <person name="Dhillon B."/>
            <person name="Glaser F."/>
            <person name="Hesse C.N."/>
            <person name="Kosti I."/>
            <person name="LaButti K."/>
            <person name="Lindquist E.A."/>
            <person name="Lucas S."/>
            <person name="Salamov A.A."/>
            <person name="Bradshaw R.E."/>
            <person name="Ciuffetti L."/>
            <person name="Hamelin R.C."/>
            <person name="Kema G.H.J."/>
            <person name="Lawrence C."/>
            <person name="Scott J.A."/>
            <person name="Spatafora J.W."/>
            <person name="Turgeon B.G."/>
            <person name="de Wit P.J.G.M."/>
            <person name="Zhong S."/>
            <person name="Goodwin S.B."/>
            <person name="Grigoriev I.V."/>
        </authorList>
    </citation>
    <scope>NUCLEOTIDE SEQUENCE [LARGE SCALE GENOMIC DNA]</scope>
    <source>
        <strain evidence="3 4">SO2202</strain>
    </source>
</reference>
<dbReference type="GeneID" id="27898639"/>
<dbReference type="RefSeq" id="XP_016758984.1">
    <property type="nucleotide sequence ID" value="XM_016901502.1"/>
</dbReference>
<proteinExistence type="predicted"/>
<dbReference type="Proteomes" id="UP000016931">
    <property type="component" value="Unassembled WGS sequence"/>
</dbReference>
<evidence type="ECO:0000256" key="1">
    <source>
        <dbReference type="SAM" id="MobiDB-lite"/>
    </source>
</evidence>